<feature type="domain" description="Zn(2)-C6 fungal-type" evidence="2">
    <location>
        <begin position="1"/>
        <end position="31"/>
    </location>
</feature>
<accession>A0A2J6SQH0</accession>
<dbReference type="RefSeq" id="XP_024729922.1">
    <property type="nucleotide sequence ID" value="XM_024875934.1"/>
</dbReference>
<keyword evidence="1" id="KW-0539">Nucleus</keyword>
<dbReference type="EMBL" id="KZ613895">
    <property type="protein sequence ID" value="PMD53018.1"/>
    <property type="molecule type" value="Genomic_DNA"/>
</dbReference>
<dbReference type="SUPFAM" id="SSF57701">
    <property type="entry name" value="Zn2/Cys6 DNA-binding domain"/>
    <property type="match status" value="1"/>
</dbReference>
<dbReference type="InterPro" id="IPR036864">
    <property type="entry name" value="Zn2-C6_fun-type_DNA-bd_sf"/>
</dbReference>
<sequence>RARKATCDEEKPFCGRCTRIKARCGGYPKPRLATPHRRPLLPKSSEGGVVLWCPIAARLFESAQDFRCCRIFSRKLRVRFLNHL</sequence>
<reference evidence="3 4" key="1">
    <citation type="submission" date="2016-04" db="EMBL/GenBank/DDBJ databases">
        <title>A degradative enzymes factory behind the ericoid mycorrhizal symbiosis.</title>
        <authorList>
            <consortium name="DOE Joint Genome Institute"/>
            <person name="Martino E."/>
            <person name="Morin E."/>
            <person name="Grelet G."/>
            <person name="Kuo A."/>
            <person name="Kohler A."/>
            <person name="Daghino S."/>
            <person name="Barry K."/>
            <person name="Choi C."/>
            <person name="Cichocki N."/>
            <person name="Clum A."/>
            <person name="Copeland A."/>
            <person name="Hainaut M."/>
            <person name="Haridas S."/>
            <person name="Labutti K."/>
            <person name="Lindquist E."/>
            <person name="Lipzen A."/>
            <person name="Khouja H.-R."/>
            <person name="Murat C."/>
            <person name="Ohm R."/>
            <person name="Olson A."/>
            <person name="Spatafora J."/>
            <person name="Veneault-Fourrey C."/>
            <person name="Henrissat B."/>
            <person name="Grigoriev I."/>
            <person name="Martin F."/>
            <person name="Perotto S."/>
        </authorList>
    </citation>
    <scope>NUCLEOTIDE SEQUENCE [LARGE SCALE GENOMIC DNA]</scope>
    <source>
        <strain evidence="3 4">E</strain>
    </source>
</reference>
<keyword evidence="4" id="KW-1185">Reference proteome</keyword>
<dbReference type="Pfam" id="PF00172">
    <property type="entry name" value="Zn_clus"/>
    <property type="match status" value="1"/>
</dbReference>
<dbReference type="InParanoid" id="A0A2J6SQH0"/>
<evidence type="ECO:0000313" key="3">
    <source>
        <dbReference type="EMBL" id="PMD53018.1"/>
    </source>
</evidence>
<proteinExistence type="predicted"/>
<dbReference type="OrthoDB" id="3509362at2759"/>
<evidence type="ECO:0000313" key="4">
    <source>
        <dbReference type="Proteomes" id="UP000235371"/>
    </source>
</evidence>
<gene>
    <name evidence="3" type="ORF">K444DRAFT_543059</name>
</gene>
<evidence type="ECO:0000259" key="2">
    <source>
        <dbReference type="Pfam" id="PF00172"/>
    </source>
</evidence>
<dbReference type="GO" id="GO:0008270">
    <property type="term" value="F:zinc ion binding"/>
    <property type="evidence" value="ECO:0007669"/>
    <property type="project" value="InterPro"/>
</dbReference>
<organism evidence="3 4">
    <name type="scientific">Hyaloscypha bicolor E</name>
    <dbReference type="NCBI Taxonomy" id="1095630"/>
    <lineage>
        <taxon>Eukaryota</taxon>
        <taxon>Fungi</taxon>
        <taxon>Dikarya</taxon>
        <taxon>Ascomycota</taxon>
        <taxon>Pezizomycotina</taxon>
        <taxon>Leotiomycetes</taxon>
        <taxon>Helotiales</taxon>
        <taxon>Hyaloscyphaceae</taxon>
        <taxon>Hyaloscypha</taxon>
        <taxon>Hyaloscypha bicolor</taxon>
    </lineage>
</organism>
<evidence type="ECO:0000256" key="1">
    <source>
        <dbReference type="ARBA" id="ARBA00023242"/>
    </source>
</evidence>
<dbReference type="GeneID" id="36584013"/>
<dbReference type="GO" id="GO:0000981">
    <property type="term" value="F:DNA-binding transcription factor activity, RNA polymerase II-specific"/>
    <property type="evidence" value="ECO:0007669"/>
    <property type="project" value="InterPro"/>
</dbReference>
<dbReference type="InterPro" id="IPR001138">
    <property type="entry name" value="Zn2Cys6_DnaBD"/>
</dbReference>
<feature type="non-terminal residue" evidence="3">
    <location>
        <position position="1"/>
    </location>
</feature>
<protein>
    <recommendedName>
        <fullName evidence="2">Zn(2)-C6 fungal-type domain-containing protein</fullName>
    </recommendedName>
</protein>
<name>A0A2J6SQH0_9HELO</name>
<dbReference type="AlphaFoldDB" id="A0A2J6SQH0"/>
<dbReference type="Proteomes" id="UP000235371">
    <property type="component" value="Unassembled WGS sequence"/>
</dbReference>